<proteinExistence type="predicted"/>
<dbReference type="GeneID" id="33569710"/>
<sequence length="182" mass="20803">MDTSNGLPIQEQVDIADVTINDVLAADQIEKILISGLEEIPLKTRIENGLNNIVIDKMRGVLCDDPEILLSAKHYKIEPESRFKVLNTSRVEFYIQPERFDAWLLKHQRPISTNFVLAKKYDYKVDNQYRLSYECQCAGKKRIRKDRVQGGVTGKTRNRAPGIKQGCGAKIFATRAREHIET</sequence>
<reference evidence="1 2" key="1">
    <citation type="submission" date="2016-07" db="EMBL/GenBank/DDBJ databases">
        <title>Pervasive Adenine N6-methylation of Active Genes in Fungi.</title>
        <authorList>
            <consortium name="DOE Joint Genome Institute"/>
            <person name="Mondo S.J."/>
            <person name="Dannebaum R.O."/>
            <person name="Kuo R.C."/>
            <person name="Labutti K."/>
            <person name="Haridas S."/>
            <person name="Kuo A."/>
            <person name="Salamov A."/>
            <person name="Ahrendt S.R."/>
            <person name="Lipzen A."/>
            <person name="Sullivan W."/>
            <person name="Andreopoulos W.B."/>
            <person name="Clum A."/>
            <person name="Lindquist E."/>
            <person name="Daum C."/>
            <person name="Ramamoorthy G.K."/>
            <person name="Gryganskyi A."/>
            <person name="Culley D."/>
            <person name="Magnuson J.K."/>
            <person name="James T.Y."/>
            <person name="O'Malley M.A."/>
            <person name="Stajich J.E."/>
            <person name="Spatafora J.W."/>
            <person name="Visel A."/>
            <person name="Grigoriev I.V."/>
        </authorList>
    </citation>
    <scope>NUCLEOTIDE SEQUENCE [LARGE SCALE GENOMIC DNA]</scope>
    <source>
        <strain evidence="1 2">NRRL 3116</strain>
    </source>
</reference>
<accession>A0A1Y2GJW8</accession>
<evidence type="ECO:0000313" key="2">
    <source>
        <dbReference type="Proteomes" id="UP000193648"/>
    </source>
</evidence>
<dbReference type="AlphaFoldDB" id="A0A1Y2GJW8"/>
<dbReference type="Proteomes" id="UP000193648">
    <property type="component" value="Unassembled WGS sequence"/>
</dbReference>
<protein>
    <submittedName>
        <fullName evidence="1">Uncharacterized protein</fullName>
    </submittedName>
</protein>
<keyword evidence="2" id="KW-1185">Reference proteome</keyword>
<dbReference type="EMBL" id="MCFF01000023">
    <property type="protein sequence ID" value="ORZ13299.1"/>
    <property type="molecule type" value="Genomic_DNA"/>
</dbReference>
<evidence type="ECO:0000313" key="1">
    <source>
        <dbReference type="EMBL" id="ORZ13299.1"/>
    </source>
</evidence>
<dbReference type="OrthoDB" id="2397870at2759"/>
<gene>
    <name evidence="1" type="ORF">BCR41DRAFT_387148</name>
</gene>
<comment type="caution">
    <text evidence="1">The sequence shown here is derived from an EMBL/GenBank/DDBJ whole genome shotgun (WGS) entry which is preliminary data.</text>
</comment>
<organism evidence="1 2">
    <name type="scientific">Lobosporangium transversale</name>
    <dbReference type="NCBI Taxonomy" id="64571"/>
    <lineage>
        <taxon>Eukaryota</taxon>
        <taxon>Fungi</taxon>
        <taxon>Fungi incertae sedis</taxon>
        <taxon>Mucoromycota</taxon>
        <taxon>Mortierellomycotina</taxon>
        <taxon>Mortierellomycetes</taxon>
        <taxon>Mortierellales</taxon>
        <taxon>Mortierellaceae</taxon>
        <taxon>Lobosporangium</taxon>
    </lineage>
</organism>
<dbReference type="InParanoid" id="A0A1Y2GJW8"/>
<name>A0A1Y2GJW8_9FUNG</name>
<dbReference type="RefSeq" id="XP_021880380.1">
    <property type="nucleotide sequence ID" value="XM_022027867.1"/>
</dbReference>